<dbReference type="PANTHER" id="PTHR45614:SF199">
    <property type="entry name" value="MYB-LIKE TRANSCRIPTION FACTOR (EUROFUNG)-RELATED"/>
    <property type="match status" value="1"/>
</dbReference>
<dbReference type="PANTHER" id="PTHR45614">
    <property type="entry name" value="MYB PROTEIN-RELATED"/>
    <property type="match status" value="1"/>
</dbReference>
<comment type="caution">
    <text evidence="4">The sequence shown here is derived from an EMBL/GenBank/DDBJ whole genome shotgun (WGS) entry which is preliminary data.</text>
</comment>
<organism evidence="4 5">
    <name type="scientific">Psilocybe cf. subviscida</name>
    <dbReference type="NCBI Taxonomy" id="2480587"/>
    <lineage>
        <taxon>Eukaryota</taxon>
        <taxon>Fungi</taxon>
        <taxon>Dikarya</taxon>
        <taxon>Basidiomycota</taxon>
        <taxon>Agaricomycotina</taxon>
        <taxon>Agaricomycetes</taxon>
        <taxon>Agaricomycetidae</taxon>
        <taxon>Agaricales</taxon>
        <taxon>Agaricineae</taxon>
        <taxon>Strophariaceae</taxon>
        <taxon>Psilocybe</taxon>
    </lineage>
</organism>
<dbReference type="Proteomes" id="UP000567179">
    <property type="component" value="Unassembled WGS sequence"/>
</dbReference>
<feature type="domain" description="Myb-like" evidence="2">
    <location>
        <begin position="112"/>
        <end position="163"/>
    </location>
</feature>
<dbReference type="SMART" id="SM00717">
    <property type="entry name" value="SANT"/>
    <property type="match status" value="3"/>
</dbReference>
<dbReference type="CDD" id="cd00167">
    <property type="entry name" value="SANT"/>
    <property type="match status" value="3"/>
</dbReference>
<reference evidence="4 5" key="1">
    <citation type="journal article" date="2020" name="ISME J.">
        <title>Uncovering the hidden diversity of litter-decomposition mechanisms in mushroom-forming fungi.</title>
        <authorList>
            <person name="Floudas D."/>
            <person name="Bentzer J."/>
            <person name="Ahren D."/>
            <person name="Johansson T."/>
            <person name="Persson P."/>
            <person name="Tunlid A."/>
        </authorList>
    </citation>
    <scope>NUCLEOTIDE SEQUENCE [LARGE SCALE GENOMIC DNA]</scope>
    <source>
        <strain evidence="4 5">CBS 101986</strain>
    </source>
</reference>
<dbReference type="PROSITE" id="PS50090">
    <property type="entry name" value="MYB_LIKE"/>
    <property type="match status" value="3"/>
</dbReference>
<dbReference type="InterPro" id="IPR050560">
    <property type="entry name" value="MYB_TF"/>
</dbReference>
<feature type="domain" description="HTH myb-type" evidence="3">
    <location>
        <begin position="9"/>
        <end position="56"/>
    </location>
</feature>
<proteinExistence type="predicted"/>
<sequence>MSQMFCRERRSWTAKEDQLLREAVQKEDPDNSNPSKWHAIAKHVPNRTNKDCRKRWFAKMASDVVKGGWAPDEDEKLVKGIERYGTRWSLVASVVQTRNSDQCAKRWTDTLNPAIDRTTWSSEADELLLRAVSEHGKVWTKIVKTYFPGRTGLSAKNRYNSITRFNSDLSRSARPRRKSEAGQYAMHRKAESVSSSSSGSPDTPNSSLPYITTTFPSPVDSKPYRFESFSTWSSSSSSVGSDDVPSFRASPITFADFIPTPDNKSASPSPSDSASPYHQTSFDLSLSQSLSNFPDTAHIVFPNSPGALYKTFAQTHGHNNTHLGAYGASYPSLAHGGDVDQFQMFDGLDTAPIMGVHWDSATSKSAGGYKAPTSTLDFSSVSLKHIGHQLILITYASSVSSMYSTKLIIVVPFPPSLDAHLSSPPTFYSPPLLTVKRSAQF</sequence>
<evidence type="ECO:0000313" key="4">
    <source>
        <dbReference type="EMBL" id="KAF5326668.1"/>
    </source>
</evidence>
<feature type="domain" description="HTH myb-type" evidence="3">
    <location>
        <begin position="117"/>
        <end position="167"/>
    </location>
</feature>
<dbReference type="SUPFAM" id="SSF46689">
    <property type="entry name" value="Homeodomain-like"/>
    <property type="match status" value="2"/>
</dbReference>
<feature type="domain" description="HTH myb-type" evidence="3">
    <location>
        <begin position="61"/>
        <end position="115"/>
    </location>
</feature>
<feature type="compositionally biased region" description="Low complexity" evidence="1">
    <location>
        <begin position="265"/>
        <end position="276"/>
    </location>
</feature>
<dbReference type="InterPro" id="IPR009057">
    <property type="entry name" value="Homeodomain-like_sf"/>
</dbReference>
<name>A0A8H5F827_9AGAR</name>
<dbReference type="EMBL" id="JAACJJ010000014">
    <property type="protein sequence ID" value="KAF5326668.1"/>
    <property type="molecule type" value="Genomic_DNA"/>
</dbReference>
<gene>
    <name evidence="4" type="ORF">D9619_004002</name>
</gene>
<feature type="region of interest" description="Disordered" evidence="1">
    <location>
        <begin position="168"/>
        <end position="214"/>
    </location>
</feature>
<protein>
    <submittedName>
        <fullName evidence="4">Uncharacterized protein</fullName>
    </submittedName>
</protein>
<dbReference type="GO" id="GO:0000978">
    <property type="term" value="F:RNA polymerase II cis-regulatory region sequence-specific DNA binding"/>
    <property type="evidence" value="ECO:0007669"/>
    <property type="project" value="TreeGrafter"/>
</dbReference>
<dbReference type="GO" id="GO:0005634">
    <property type="term" value="C:nucleus"/>
    <property type="evidence" value="ECO:0007669"/>
    <property type="project" value="TreeGrafter"/>
</dbReference>
<feature type="domain" description="Myb-like" evidence="2">
    <location>
        <begin position="61"/>
        <end position="111"/>
    </location>
</feature>
<feature type="region of interest" description="Disordered" evidence="1">
    <location>
        <begin position="258"/>
        <end position="279"/>
    </location>
</feature>
<accession>A0A8H5F827</accession>
<evidence type="ECO:0000259" key="3">
    <source>
        <dbReference type="PROSITE" id="PS51294"/>
    </source>
</evidence>
<dbReference type="Pfam" id="PF13921">
    <property type="entry name" value="Myb_DNA-bind_6"/>
    <property type="match status" value="1"/>
</dbReference>
<dbReference type="Gene3D" id="1.10.10.60">
    <property type="entry name" value="Homeodomain-like"/>
    <property type="match status" value="3"/>
</dbReference>
<dbReference type="GO" id="GO:0000981">
    <property type="term" value="F:DNA-binding transcription factor activity, RNA polymerase II-specific"/>
    <property type="evidence" value="ECO:0007669"/>
    <property type="project" value="TreeGrafter"/>
</dbReference>
<keyword evidence="5" id="KW-1185">Reference proteome</keyword>
<dbReference type="InterPro" id="IPR001005">
    <property type="entry name" value="SANT/Myb"/>
</dbReference>
<dbReference type="AlphaFoldDB" id="A0A8H5F827"/>
<feature type="domain" description="Myb-like" evidence="2">
    <location>
        <begin position="9"/>
        <end position="60"/>
    </location>
</feature>
<dbReference type="Pfam" id="PF00249">
    <property type="entry name" value="Myb_DNA-binding"/>
    <property type="match status" value="1"/>
</dbReference>
<evidence type="ECO:0000259" key="2">
    <source>
        <dbReference type="PROSITE" id="PS50090"/>
    </source>
</evidence>
<evidence type="ECO:0000313" key="5">
    <source>
        <dbReference type="Proteomes" id="UP000567179"/>
    </source>
</evidence>
<dbReference type="InterPro" id="IPR017930">
    <property type="entry name" value="Myb_dom"/>
</dbReference>
<evidence type="ECO:0000256" key="1">
    <source>
        <dbReference type="SAM" id="MobiDB-lite"/>
    </source>
</evidence>
<dbReference type="OrthoDB" id="2143914at2759"/>
<dbReference type="PROSITE" id="PS51294">
    <property type="entry name" value="HTH_MYB"/>
    <property type="match status" value="3"/>
</dbReference>
<feature type="compositionally biased region" description="Low complexity" evidence="1">
    <location>
        <begin position="192"/>
        <end position="207"/>
    </location>
</feature>